<evidence type="ECO:0000259" key="2">
    <source>
        <dbReference type="Pfam" id="PF22181"/>
    </source>
</evidence>
<protein>
    <submittedName>
        <fullName evidence="3">Glycosyltransferase</fullName>
    </submittedName>
</protein>
<dbReference type="SUPFAM" id="SSF53448">
    <property type="entry name" value="Nucleotide-diphospho-sugar transferases"/>
    <property type="match status" value="1"/>
</dbReference>
<dbReference type="GO" id="GO:0016758">
    <property type="term" value="F:hexosyltransferase activity"/>
    <property type="evidence" value="ECO:0007669"/>
    <property type="project" value="UniProtKB-ARBA"/>
</dbReference>
<accession>A0A3A4AY94</accession>
<feature type="domain" description="TarS/TarP linker" evidence="2">
    <location>
        <begin position="231"/>
        <end position="321"/>
    </location>
</feature>
<dbReference type="Gene3D" id="3.90.550.10">
    <property type="entry name" value="Spore Coat Polysaccharide Biosynthesis Protein SpsA, Chain A"/>
    <property type="match status" value="1"/>
</dbReference>
<sequence>MAGPLVSVIIAVYNAEPFLRECLDSVLAQSIGHDRMEVIAVDDGSRDAGGAILDEYAERHPGVVRVVHQENSGGPSRPRNVGLDIARGTYVFFLDADDYLGTEALERMVAMAERNDSDVVLGKMVGVGGRSVPKSMFTVNRDRADLFKHGVYNTLSPTKLFRRELIERLGLRFPENVRSGEDQPFTARVYFNAKVISVVADYPCYYATHREGHVSATQSPIHPLERMPQTAEVMELVAGHTDPGENRDRLMLRHIRLEVLSRFNLRWAEWPPEEREAVFNAAKPLIDAWHTDWIQERLGPWDRLRAYCLRHGLLPELTDIALCPAYEAEADVTVEDGRVFAGYPHFRDGSGIPDECFELTHQVKARHWLEEATIDGPVLYMRGHAYLSVIGVDGGEVEIVLRDPKSETEHRFPVVTVDTPDLKPSRHAYPHAGFRVAIDLATAGAGRPLPRGTWNISVSIESRGLRKTVRLGPKRAPETASNVTRGQVRRGFLRDSAHLSYDGKGNLRLTIAQSATTQKAKRVARRYFSGIRRLMARSGSTVRQRSS</sequence>
<dbReference type="Proteomes" id="UP000265768">
    <property type="component" value="Unassembled WGS sequence"/>
</dbReference>
<reference evidence="3 4" key="1">
    <citation type="submission" date="2018-09" db="EMBL/GenBank/DDBJ databases">
        <title>YIM 75507 draft genome.</title>
        <authorList>
            <person name="Tang S."/>
            <person name="Feng Y."/>
        </authorList>
    </citation>
    <scope>NUCLEOTIDE SEQUENCE [LARGE SCALE GENOMIC DNA]</scope>
    <source>
        <strain evidence="3 4">YIM 75507</strain>
    </source>
</reference>
<evidence type="ECO:0000259" key="1">
    <source>
        <dbReference type="Pfam" id="PF00535"/>
    </source>
</evidence>
<organism evidence="3 4">
    <name type="scientific">Bailinhaonella thermotolerans</name>
    <dbReference type="NCBI Taxonomy" id="1070861"/>
    <lineage>
        <taxon>Bacteria</taxon>
        <taxon>Bacillati</taxon>
        <taxon>Actinomycetota</taxon>
        <taxon>Actinomycetes</taxon>
        <taxon>Streptosporangiales</taxon>
        <taxon>Streptosporangiaceae</taxon>
        <taxon>Bailinhaonella</taxon>
    </lineage>
</organism>
<dbReference type="RefSeq" id="WP_119928237.1">
    <property type="nucleotide sequence ID" value="NZ_QZEY01000008.1"/>
</dbReference>
<evidence type="ECO:0000313" key="4">
    <source>
        <dbReference type="Proteomes" id="UP000265768"/>
    </source>
</evidence>
<comment type="caution">
    <text evidence="3">The sequence shown here is derived from an EMBL/GenBank/DDBJ whole genome shotgun (WGS) entry which is preliminary data.</text>
</comment>
<name>A0A3A4AY94_9ACTN</name>
<feature type="domain" description="Glycosyltransferase 2-like" evidence="1">
    <location>
        <begin position="7"/>
        <end position="169"/>
    </location>
</feature>
<dbReference type="Pfam" id="PF00535">
    <property type="entry name" value="Glycos_transf_2"/>
    <property type="match status" value="1"/>
</dbReference>
<dbReference type="InterPro" id="IPR001173">
    <property type="entry name" value="Glyco_trans_2-like"/>
</dbReference>
<dbReference type="InterPro" id="IPR029044">
    <property type="entry name" value="Nucleotide-diphossugar_trans"/>
</dbReference>
<dbReference type="OrthoDB" id="2676521at2"/>
<dbReference type="CDD" id="cd00761">
    <property type="entry name" value="Glyco_tranf_GTA_type"/>
    <property type="match status" value="1"/>
</dbReference>
<dbReference type="PANTHER" id="PTHR22916:SF3">
    <property type="entry name" value="UDP-GLCNAC:BETAGAL BETA-1,3-N-ACETYLGLUCOSAMINYLTRANSFERASE-LIKE PROTEIN 1"/>
    <property type="match status" value="1"/>
</dbReference>
<dbReference type="EMBL" id="QZEY01000008">
    <property type="protein sequence ID" value="RJL30813.1"/>
    <property type="molecule type" value="Genomic_DNA"/>
</dbReference>
<keyword evidence="4" id="KW-1185">Reference proteome</keyword>
<proteinExistence type="predicted"/>
<dbReference type="InterPro" id="IPR054028">
    <property type="entry name" value="TarS/TarP_linker"/>
</dbReference>
<dbReference type="AlphaFoldDB" id="A0A3A4AY94"/>
<dbReference type="PANTHER" id="PTHR22916">
    <property type="entry name" value="GLYCOSYLTRANSFERASE"/>
    <property type="match status" value="1"/>
</dbReference>
<keyword evidence="3" id="KW-0808">Transferase</keyword>
<dbReference type="Pfam" id="PF22181">
    <property type="entry name" value="TarS_linker"/>
    <property type="match status" value="1"/>
</dbReference>
<evidence type="ECO:0000313" key="3">
    <source>
        <dbReference type="EMBL" id="RJL30813.1"/>
    </source>
</evidence>
<gene>
    <name evidence="3" type="ORF">D5H75_21095</name>
</gene>